<name>A0A2T5Q473_LIMRT</name>
<dbReference type="EMBL" id="QAZN01000005">
    <property type="protein sequence ID" value="PTV04284.1"/>
    <property type="molecule type" value="Genomic_DNA"/>
</dbReference>
<dbReference type="AlphaFoldDB" id="A0A2T5Q473"/>
<proteinExistence type="predicted"/>
<organism evidence="1 2">
    <name type="scientific">Limosilactobacillus reuteri</name>
    <name type="common">Lactobacillus reuteri</name>
    <dbReference type="NCBI Taxonomy" id="1598"/>
    <lineage>
        <taxon>Bacteria</taxon>
        <taxon>Bacillati</taxon>
        <taxon>Bacillota</taxon>
        <taxon>Bacilli</taxon>
        <taxon>Lactobacillales</taxon>
        <taxon>Lactobacillaceae</taxon>
        <taxon>Limosilactobacillus</taxon>
    </lineage>
</organism>
<gene>
    <name evidence="1" type="ORF">DB325_04375</name>
</gene>
<comment type="caution">
    <text evidence="1">The sequence shown here is derived from an EMBL/GenBank/DDBJ whole genome shotgun (WGS) entry which is preliminary data.</text>
</comment>
<protein>
    <submittedName>
        <fullName evidence="1">Uncharacterized protein</fullName>
    </submittedName>
</protein>
<dbReference type="Proteomes" id="UP000244083">
    <property type="component" value="Unassembled WGS sequence"/>
</dbReference>
<evidence type="ECO:0000313" key="2">
    <source>
        <dbReference type="Proteomes" id="UP000244083"/>
    </source>
</evidence>
<dbReference type="RefSeq" id="WP_107721293.1">
    <property type="nucleotide sequence ID" value="NZ_QAZN01000005.1"/>
</dbReference>
<reference evidence="2" key="1">
    <citation type="submission" date="2018-04" db="EMBL/GenBank/DDBJ databases">
        <title>Draft Genome Sequences of 10 Lactobacillus Species from 22 Commercial Probiotic Products.</title>
        <authorList>
            <person name="Gangiredla J."/>
            <person name="Barnaba T.J."/>
            <person name="Mammel M.K."/>
            <person name="Lacher D.W."/>
            <person name="Elkins C.A."/>
            <person name="Lampel K.A."/>
            <person name="Whitehouse C.A."/>
            <person name="Tartera C."/>
        </authorList>
    </citation>
    <scope>NUCLEOTIDE SEQUENCE [LARGE SCALE GENOMIC DNA]</scope>
    <source>
        <strain evidence="2">DS12_10</strain>
    </source>
</reference>
<sequence>MDKEEFRKTILLAMAQGICDDDNLDKINQIKIVLHDVSENERAIDIKLTIPKTDSEITKPIVYDSKKTLMNTVSEALNSFGI</sequence>
<accession>A0A2T5Q473</accession>
<evidence type="ECO:0000313" key="1">
    <source>
        <dbReference type="EMBL" id="PTV04284.1"/>
    </source>
</evidence>